<dbReference type="Pfam" id="PF05033">
    <property type="entry name" value="Pre-SET"/>
    <property type="match status" value="1"/>
</dbReference>
<keyword evidence="4" id="KW-0808">Transferase</keyword>
<feature type="domain" description="Pre-SET" evidence="10">
    <location>
        <begin position="337"/>
        <end position="407"/>
    </location>
</feature>
<evidence type="ECO:0000256" key="6">
    <source>
        <dbReference type="ARBA" id="ARBA00022723"/>
    </source>
</evidence>
<proteinExistence type="predicted"/>
<dbReference type="GO" id="GO:0005694">
    <property type="term" value="C:chromosome"/>
    <property type="evidence" value="ECO:0007669"/>
    <property type="project" value="UniProtKB-SubCell"/>
</dbReference>
<dbReference type="EMBL" id="KN818282">
    <property type="protein sequence ID" value="KIL61613.1"/>
    <property type="molecule type" value="Genomic_DNA"/>
</dbReference>
<dbReference type="AlphaFoldDB" id="A0A0C2WYY3"/>
<evidence type="ECO:0000256" key="8">
    <source>
        <dbReference type="SAM" id="MobiDB-lite"/>
    </source>
</evidence>
<dbReference type="Gene3D" id="2.170.270.10">
    <property type="entry name" value="SET domain"/>
    <property type="match status" value="1"/>
</dbReference>
<evidence type="ECO:0000259" key="11">
    <source>
        <dbReference type="PROSITE" id="PS50868"/>
    </source>
</evidence>
<feature type="compositionally biased region" description="Low complexity" evidence="8">
    <location>
        <begin position="177"/>
        <end position="192"/>
    </location>
</feature>
<reference evidence="12 13" key="1">
    <citation type="submission" date="2014-04" db="EMBL/GenBank/DDBJ databases">
        <title>Evolutionary Origins and Diversification of the Mycorrhizal Mutualists.</title>
        <authorList>
            <consortium name="DOE Joint Genome Institute"/>
            <consortium name="Mycorrhizal Genomics Consortium"/>
            <person name="Kohler A."/>
            <person name="Kuo A."/>
            <person name="Nagy L.G."/>
            <person name="Floudas D."/>
            <person name="Copeland A."/>
            <person name="Barry K.W."/>
            <person name="Cichocki N."/>
            <person name="Veneault-Fourrey C."/>
            <person name="LaButti K."/>
            <person name="Lindquist E.A."/>
            <person name="Lipzen A."/>
            <person name="Lundell T."/>
            <person name="Morin E."/>
            <person name="Murat C."/>
            <person name="Riley R."/>
            <person name="Ohm R."/>
            <person name="Sun H."/>
            <person name="Tunlid A."/>
            <person name="Henrissat B."/>
            <person name="Grigoriev I.V."/>
            <person name="Hibbett D.S."/>
            <person name="Martin F."/>
        </authorList>
    </citation>
    <scope>NUCLEOTIDE SEQUENCE [LARGE SCALE GENOMIC DNA]</scope>
    <source>
        <strain evidence="12 13">Koide BX008</strain>
    </source>
</reference>
<evidence type="ECO:0000256" key="2">
    <source>
        <dbReference type="ARBA" id="ARBA00022454"/>
    </source>
</evidence>
<feature type="domain" description="Post-SET" evidence="11">
    <location>
        <begin position="565"/>
        <end position="581"/>
    </location>
</feature>
<dbReference type="InterPro" id="IPR046341">
    <property type="entry name" value="SET_dom_sf"/>
</dbReference>
<evidence type="ECO:0000259" key="10">
    <source>
        <dbReference type="PROSITE" id="PS50867"/>
    </source>
</evidence>
<dbReference type="SUPFAM" id="SSF82199">
    <property type="entry name" value="SET domain"/>
    <property type="match status" value="1"/>
</dbReference>
<sequence>MSHAKSSAPSKSSVTPFGTESGNESRISDTDDGQDLFDRSPSPEETFSDAEGANSDGEWPLEIIGEEVDHLGEIRYEVKWDSWRRNSDGTNTTWNNSLVPPAVIRDWDRRRAQRRYSKAQKQSLGVEIRPSIRVTDLPTMWRYDAVEERLHVQKGYSLLDDLIRAKQVARISKRVNSSQRRSSRLPLTRSPTMTSKPMARTLHHAPPVTIKTEKRRRVDDSPVPESPPRLIEPSIEEAEKLVTVPKRIGRPSKRVKVQSVFRERKLSGQLYTPQRKKLVDDWTEAAKTSEATYITFTNELDAEEVPRLPPAFKYIENGYLYSNDVPKPSDLDEAIFLQCDCQPGCRDPDKCGCQEVSDLVDECGEKAIAYDAKGLLMIDITPGMLVVECNEYCKCDLSCRNRISQRPRKIPIDIFKTINRGWGARPLYNVPKGTVLGIYSGKLIKRSEAEKLDAEERGYCFDLDGQENLFENVEEQQGTYTVDAHDCGNWTRFVNHSCSSNLHVYQAVHNTIPELNTPVIVFCAKVDIPAKCELTVDYDPREAPGPVMKKKKKGKRKSSVEIPEGAIQCRCGEEECRRWVRVLA</sequence>
<dbReference type="GO" id="GO:0042054">
    <property type="term" value="F:histone methyltransferase activity"/>
    <property type="evidence" value="ECO:0007669"/>
    <property type="project" value="InterPro"/>
</dbReference>
<keyword evidence="5" id="KW-0949">S-adenosyl-L-methionine</keyword>
<evidence type="ECO:0000313" key="12">
    <source>
        <dbReference type="EMBL" id="KIL61613.1"/>
    </source>
</evidence>
<evidence type="ECO:0000259" key="9">
    <source>
        <dbReference type="PROSITE" id="PS50280"/>
    </source>
</evidence>
<dbReference type="Proteomes" id="UP000054549">
    <property type="component" value="Unassembled WGS sequence"/>
</dbReference>
<keyword evidence="2" id="KW-0158">Chromosome</keyword>
<dbReference type="GO" id="GO:0005634">
    <property type="term" value="C:nucleus"/>
    <property type="evidence" value="ECO:0007669"/>
    <property type="project" value="InterPro"/>
</dbReference>
<dbReference type="PROSITE" id="PS50868">
    <property type="entry name" value="POST_SET"/>
    <property type="match status" value="1"/>
</dbReference>
<dbReference type="HOGENOM" id="CLU_020840_8_2_1"/>
<feature type="domain" description="SET" evidence="9">
    <location>
        <begin position="410"/>
        <end position="539"/>
    </location>
</feature>
<dbReference type="Pfam" id="PF00856">
    <property type="entry name" value="SET"/>
    <property type="match status" value="1"/>
</dbReference>
<evidence type="ECO:0000256" key="3">
    <source>
        <dbReference type="ARBA" id="ARBA00022603"/>
    </source>
</evidence>
<gene>
    <name evidence="12" type="ORF">M378DRAFT_166739</name>
</gene>
<name>A0A0C2WYY3_AMAMK</name>
<dbReference type="PROSITE" id="PS50867">
    <property type="entry name" value="PRE_SET"/>
    <property type="match status" value="1"/>
</dbReference>
<comment type="subcellular location">
    <subcellularLocation>
        <location evidence="1">Chromosome</location>
    </subcellularLocation>
</comment>
<protein>
    <recommendedName>
        <fullName evidence="14">SET domain-containing protein</fullName>
    </recommendedName>
</protein>
<dbReference type="PROSITE" id="PS50280">
    <property type="entry name" value="SET"/>
    <property type="match status" value="1"/>
</dbReference>
<evidence type="ECO:0000256" key="7">
    <source>
        <dbReference type="ARBA" id="ARBA00022833"/>
    </source>
</evidence>
<dbReference type="InterPro" id="IPR003616">
    <property type="entry name" value="Post-SET_dom"/>
</dbReference>
<keyword evidence="13" id="KW-1185">Reference proteome</keyword>
<evidence type="ECO:0000256" key="4">
    <source>
        <dbReference type="ARBA" id="ARBA00022679"/>
    </source>
</evidence>
<dbReference type="SMART" id="SM00317">
    <property type="entry name" value="SET"/>
    <property type="match status" value="1"/>
</dbReference>
<dbReference type="PANTHER" id="PTHR46223:SF3">
    <property type="entry name" value="HISTONE-LYSINE N-METHYLTRANSFERASE SET-23"/>
    <property type="match status" value="1"/>
</dbReference>
<dbReference type="InParanoid" id="A0A0C2WYY3"/>
<dbReference type="OrthoDB" id="308383at2759"/>
<evidence type="ECO:0000313" key="13">
    <source>
        <dbReference type="Proteomes" id="UP000054549"/>
    </source>
</evidence>
<keyword evidence="7" id="KW-0862">Zinc</keyword>
<feature type="region of interest" description="Disordered" evidence="8">
    <location>
        <begin position="173"/>
        <end position="197"/>
    </location>
</feature>
<keyword evidence="6" id="KW-0479">Metal-binding</keyword>
<feature type="compositionally biased region" description="Low complexity" evidence="8">
    <location>
        <begin position="1"/>
        <end position="13"/>
    </location>
</feature>
<evidence type="ECO:0008006" key="14">
    <source>
        <dbReference type="Google" id="ProtNLM"/>
    </source>
</evidence>
<dbReference type="GO" id="GO:0008270">
    <property type="term" value="F:zinc ion binding"/>
    <property type="evidence" value="ECO:0007669"/>
    <property type="project" value="InterPro"/>
</dbReference>
<organism evidence="12 13">
    <name type="scientific">Amanita muscaria (strain Koide BX008)</name>
    <dbReference type="NCBI Taxonomy" id="946122"/>
    <lineage>
        <taxon>Eukaryota</taxon>
        <taxon>Fungi</taxon>
        <taxon>Dikarya</taxon>
        <taxon>Basidiomycota</taxon>
        <taxon>Agaricomycotina</taxon>
        <taxon>Agaricomycetes</taxon>
        <taxon>Agaricomycetidae</taxon>
        <taxon>Agaricales</taxon>
        <taxon>Pluteineae</taxon>
        <taxon>Amanitaceae</taxon>
        <taxon>Amanita</taxon>
    </lineage>
</organism>
<dbReference type="InterPro" id="IPR001214">
    <property type="entry name" value="SET_dom"/>
</dbReference>
<feature type="compositionally biased region" description="Polar residues" evidence="8">
    <location>
        <begin position="14"/>
        <end position="25"/>
    </location>
</feature>
<evidence type="ECO:0000256" key="5">
    <source>
        <dbReference type="ARBA" id="ARBA00022691"/>
    </source>
</evidence>
<dbReference type="InterPro" id="IPR007728">
    <property type="entry name" value="Pre-SET_dom"/>
</dbReference>
<accession>A0A0C2WYY3</accession>
<dbReference type="InterPro" id="IPR050973">
    <property type="entry name" value="H3K9_Histone-Lys_N-MTase"/>
</dbReference>
<feature type="region of interest" description="Disordered" evidence="8">
    <location>
        <begin position="1"/>
        <end position="60"/>
    </location>
</feature>
<keyword evidence="3" id="KW-0489">Methyltransferase</keyword>
<dbReference type="STRING" id="946122.A0A0C2WYY3"/>
<dbReference type="PANTHER" id="PTHR46223">
    <property type="entry name" value="HISTONE-LYSINE N-METHYLTRANSFERASE SUV39H"/>
    <property type="match status" value="1"/>
</dbReference>
<dbReference type="GO" id="GO:0032259">
    <property type="term" value="P:methylation"/>
    <property type="evidence" value="ECO:0007669"/>
    <property type="project" value="UniProtKB-KW"/>
</dbReference>
<evidence type="ECO:0000256" key="1">
    <source>
        <dbReference type="ARBA" id="ARBA00004286"/>
    </source>
</evidence>